<gene>
    <name evidence="7 9" type="primary">mltG</name>
    <name evidence="9" type="ORF">G7084_07365</name>
</gene>
<dbReference type="GO" id="GO:0008932">
    <property type="term" value="F:lytic endotransglycosylase activity"/>
    <property type="evidence" value="ECO:0007669"/>
    <property type="project" value="UniProtKB-UniRule"/>
</dbReference>
<evidence type="ECO:0000256" key="4">
    <source>
        <dbReference type="ARBA" id="ARBA00023136"/>
    </source>
</evidence>
<dbReference type="Pfam" id="PF02618">
    <property type="entry name" value="YceG"/>
    <property type="match status" value="1"/>
</dbReference>
<reference evidence="9 10" key="1">
    <citation type="submission" date="2020-03" db="EMBL/GenBank/DDBJ databases">
        <title>Weissella sp. nov., isolated from Cybister lewisianus.</title>
        <authorList>
            <person name="Hyun D.-W."/>
            <person name="Bae J.-W."/>
        </authorList>
    </citation>
    <scope>NUCLEOTIDE SEQUENCE [LARGE SCALE GENOMIC DNA]</scope>
    <source>
        <strain evidence="9 10">HDW19</strain>
    </source>
</reference>
<dbReference type="Proteomes" id="UP000500741">
    <property type="component" value="Chromosome"/>
</dbReference>
<dbReference type="EMBL" id="CP049888">
    <property type="protein sequence ID" value="QIL51121.1"/>
    <property type="molecule type" value="Genomic_DNA"/>
</dbReference>
<feature type="compositionally biased region" description="Basic and acidic residues" evidence="8">
    <location>
        <begin position="42"/>
        <end position="52"/>
    </location>
</feature>
<feature type="site" description="Important for catalytic activity" evidence="7">
    <location>
        <position position="430"/>
    </location>
</feature>
<feature type="compositionally biased region" description="Basic and acidic residues" evidence="8">
    <location>
        <begin position="1"/>
        <end position="10"/>
    </location>
</feature>
<dbReference type="NCBIfam" id="TIGR00247">
    <property type="entry name" value="endolytic transglycosylase MltG"/>
    <property type="match status" value="1"/>
</dbReference>
<dbReference type="PANTHER" id="PTHR30518:SF2">
    <property type="entry name" value="ENDOLYTIC MUREIN TRANSGLYCOSYLASE"/>
    <property type="match status" value="1"/>
</dbReference>
<feature type="compositionally biased region" description="Basic and acidic residues" evidence="8">
    <location>
        <begin position="18"/>
        <end position="35"/>
    </location>
</feature>
<comment type="function">
    <text evidence="7">Functions as a peptidoglycan terminase that cleaves nascent peptidoglycan strands endolytically to terminate their elongation.</text>
</comment>
<dbReference type="GO" id="GO:0071555">
    <property type="term" value="P:cell wall organization"/>
    <property type="evidence" value="ECO:0007669"/>
    <property type="project" value="UniProtKB-KW"/>
</dbReference>
<feature type="compositionally biased region" description="Basic residues" evidence="8">
    <location>
        <begin position="149"/>
        <end position="160"/>
    </location>
</feature>
<evidence type="ECO:0000256" key="8">
    <source>
        <dbReference type="SAM" id="MobiDB-lite"/>
    </source>
</evidence>
<evidence type="ECO:0000256" key="6">
    <source>
        <dbReference type="ARBA" id="ARBA00023316"/>
    </source>
</evidence>
<keyword evidence="10" id="KW-1185">Reference proteome</keyword>
<evidence type="ECO:0000313" key="10">
    <source>
        <dbReference type="Proteomes" id="UP000500741"/>
    </source>
</evidence>
<comment type="similarity">
    <text evidence="7">Belongs to the transglycosylase MltG family.</text>
</comment>
<feature type="region of interest" description="Disordered" evidence="8">
    <location>
        <begin position="140"/>
        <end position="165"/>
    </location>
</feature>
<keyword evidence="6 7" id="KW-0961">Cell wall biogenesis/degradation</keyword>
<sequence>MPFEPRNSRYEKKKKGFLKRDKPKVEPKKEVEKSSKVAPKRVKPDESSRAMQKEQPSITQTTSVNLPNGAETKAKSDLSQPVANPDSALKELKADQVSPMTTNQPDMRLTSSEALTVEHQTASNQVTPVSKTLSRRARLNEQKTGNHVMRSKKSSRKGKRTNNATAIRPVKKNKLNRGKQQRRPQMTAKNGKRRFVWIVLTLVVLLVGILGWRGISSYRQSNDYSAMQPKNGKKQEVYIPQGATVQQIGQILVNKHLVHSNKAFLHYVSTHDASNMLAGYYQLSPSMPMKTLVDHLLKGGSDTPVNHDMVLTMTEGEGIASFAKKVGNSNKFTESDFLAKVNDQTFLEKLAKNYPKLLTSAMAAKDTRYRLEGYLYPATYDYAQYQTVEDLITAMVAKTDSEMQPYYSKIKKSNMSVQELMTVASLVQGEGVGDKDMRIIAGVFLNRLDINMPIQSDVAIKYALQTDRVNLSVDDTMVDSPFNLYRNSGYGPGPMNNPSIQAVKAVLNPKDRDKKYLFFVANLKTGAITYTKNQKDHDEAVAKVDKINQGMENR</sequence>
<dbReference type="KEGG" id="wco:G7084_07365"/>
<evidence type="ECO:0000256" key="1">
    <source>
        <dbReference type="ARBA" id="ARBA00022475"/>
    </source>
</evidence>
<dbReference type="GO" id="GO:0005886">
    <property type="term" value="C:plasma membrane"/>
    <property type="evidence" value="ECO:0007669"/>
    <property type="project" value="UniProtKB-SubCell"/>
</dbReference>
<dbReference type="EC" id="4.2.2.29" evidence="7"/>
<keyword evidence="3 7" id="KW-1133">Transmembrane helix</keyword>
<dbReference type="PANTHER" id="PTHR30518">
    <property type="entry name" value="ENDOLYTIC MUREIN TRANSGLYCOSYLASE"/>
    <property type="match status" value="1"/>
</dbReference>
<dbReference type="Gene3D" id="3.30.1490.480">
    <property type="entry name" value="Endolytic murein transglycosylase"/>
    <property type="match status" value="1"/>
</dbReference>
<organism evidence="9 10">
    <name type="scientific">Weissella coleopterorum</name>
    <dbReference type="NCBI Taxonomy" id="2714949"/>
    <lineage>
        <taxon>Bacteria</taxon>
        <taxon>Bacillati</taxon>
        <taxon>Bacillota</taxon>
        <taxon>Bacilli</taxon>
        <taxon>Lactobacillales</taxon>
        <taxon>Lactobacillaceae</taxon>
        <taxon>Weissella</taxon>
    </lineage>
</organism>
<evidence type="ECO:0000256" key="3">
    <source>
        <dbReference type="ARBA" id="ARBA00022989"/>
    </source>
</evidence>
<comment type="catalytic activity">
    <reaction evidence="7">
        <text>a peptidoglycan chain = a peptidoglycan chain with N-acetyl-1,6-anhydromuramyl-[peptide] at the reducing end + a peptidoglycan chain with N-acetylglucosamine at the non-reducing end.</text>
        <dbReference type="EC" id="4.2.2.29"/>
    </reaction>
</comment>
<evidence type="ECO:0000256" key="7">
    <source>
        <dbReference type="HAMAP-Rule" id="MF_02065"/>
    </source>
</evidence>
<keyword evidence="5 7" id="KW-0456">Lyase</keyword>
<evidence type="ECO:0000313" key="9">
    <source>
        <dbReference type="EMBL" id="QIL51121.1"/>
    </source>
</evidence>
<dbReference type="RefSeq" id="WP_166011396.1">
    <property type="nucleotide sequence ID" value="NZ_CP049888.1"/>
</dbReference>
<keyword evidence="1 7" id="KW-1003">Cell membrane</keyword>
<dbReference type="AlphaFoldDB" id="A0A6G8B1A9"/>
<evidence type="ECO:0000256" key="2">
    <source>
        <dbReference type="ARBA" id="ARBA00022692"/>
    </source>
</evidence>
<comment type="subcellular location">
    <subcellularLocation>
        <location evidence="7">Cell membrane</location>
        <topology evidence="7">Single-pass membrane protein</topology>
    </subcellularLocation>
</comment>
<feature type="transmembrane region" description="Helical" evidence="7">
    <location>
        <begin position="195"/>
        <end position="215"/>
    </location>
</feature>
<protein>
    <recommendedName>
        <fullName evidence="7">Endolytic murein transglycosylase</fullName>
        <ecNumber evidence="7">4.2.2.29</ecNumber>
    </recommendedName>
    <alternativeName>
        <fullName evidence="7">Peptidoglycan lytic transglycosylase</fullName>
    </alternativeName>
    <alternativeName>
        <fullName evidence="7">Peptidoglycan polymerization terminase</fullName>
    </alternativeName>
</protein>
<feature type="region of interest" description="Disordered" evidence="8">
    <location>
        <begin position="1"/>
        <end position="84"/>
    </location>
</feature>
<dbReference type="HAMAP" id="MF_02065">
    <property type="entry name" value="MltG"/>
    <property type="match status" value="1"/>
</dbReference>
<keyword evidence="2 7" id="KW-0812">Transmembrane</keyword>
<dbReference type="InterPro" id="IPR003770">
    <property type="entry name" value="MLTG-like"/>
</dbReference>
<dbReference type="GO" id="GO:0009252">
    <property type="term" value="P:peptidoglycan biosynthetic process"/>
    <property type="evidence" value="ECO:0007669"/>
    <property type="project" value="UniProtKB-UniRule"/>
</dbReference>
<proteinExistence type="inferred from homology"/>
<accession>A0A6G8B1A9</accession>
<evidence type="ECO:0000256" key="5">
    <source>
        <dbReference type="ARBA" id="ARBA00023239"/>
    </source>
</evidence>
<keyword evidence="4 7" id="KW-0472">Membrane</keyword>
<name>A0A6G8B1A9_9LACO</name>
<feature type="compositionally biased region" description="Polar residues" evidence="8">
    <location>
        <begin position="54"/>
        <end position="66"/>
    </location>
</feature>